<comment type="caution">
    <text evidence="1">The sequence shown here is derived from an EMBL/GenBank/DDBJ whole genome shotgun (WGS) entry which is preliminary data.</text>
</comment>
<evidence type="ECO:0000313" key="2">
    <source>
        <dbReference type="Proteomes" id="UP000192074"/>
    </source>
</evidence>
<name>A0A822UYT8_AGRTU</name>
<dbReference type="Proteomes" id="UP000192074">
    <property type="component" value="Unassembled WGS sequence"/>
</dbReference>
<proteinExistence type="predicted"/>
<reference evidence="1 2" key="1">
    <citation type="submission" date="2016-01" db="EMBL/GenBank/DDBJ databases">
        <authorList>
            <person name="Regsiter A."/>
            <person name="william w."/>
        </authorList>
    </citation>
    <scope>NUCLEOTIDE SEQUENCE [LARGE SCALE GENOMIC DNA]</scope>
    <source>
        <strain evidence="1 2">B6</strain>
    </source>
</reference>
<protein>
    <recommendedName>
        <fullName evidence="3">DUF4238 domain-containing protein</fullName>
    </recommendedName>
</protein>
<dbReference type="Pfam" id="PF14022">
    <property type="entry name" value="DUF4238"/>
    <property type="match status" value="1"/>
</dbReference>
<gene>
    <name evidence="1" type="ORF">AGR4A_Cc180005</name>
</gene>
<accession>A0A822UYT8</accession>
<dbReference type="EMBL" id="FCNL01000010">
    <property type="protein sequence ID" value="CVI15099.1"/>
    <property type="molecule type" value="Genomic_DNA"/>
</dbReference>
<dbReference type="RefSeq" id="WP_080868437.1">
    <property type="nucleotide sequence ID" value="NZ_LMVK01000026.1"/>
</dbReference>
<dbReference type="AlphaFoldDB" id="A0A822UYT8"/>
<evidence type="ECO:0000313" key="1">
    <source>
        <dbReference type="EMBL" id="CVI15099.1"/>
    </source>
</evidence>
<evidence type="ECO:0008006" key="3">
    <source>
        <dbReference type="Google" id="ProtNLM"/>
    </source>
</evidence>
<dbReference type="InterPro" id="IPR025332">
    <property type="entry name" value="DUF4238"/>
</dbReference>
<organism evidence="1 2">
    <name type="scientific">Agrobacterium tumefaciens str. B6</name>
    <dbReference type="NCBI Taxonomy" id="1183423"/>
    <lineage>
        <taxon>Bacteria</taxon>
        <taxon>Pseudomonadati</taxon>
        <taxon>Pseudomonadota</taxon>
        <taxon>Alphaproteobacteria</taxon>
        <taxon>Hyphomicrobiales</taxon>
        <taxon>Rhizobiaceae</taxon>
        <taxon>Rhizobium/Agrobacterium group</taxon>
        <taxon>Agrobacterium</taxon>
        <taxon>Agrobacterium tumefaciens complex</taxon>
    </lineage>
</organism>
<sequence>MYAITSRKKVLEYRSMALDHYVSQVHLKNFYAPDLGGRMYAIRKEGLKTYQCDSYSQCRIEDGSTNPYLQEPRIVEEFLRDVEPRYNAALEKLRVGQLDTASIFAIAGFAAYVESCSPAGMRIHSNPLRKTLEVTAELLEINGHLPPPPLELGGGSLSELLNSGRVQFAIDPKYPQSIGIQTIVKRLSLWGNSRWDILINDDDNSPFFTSDYPVAIEPGERPGTVNRFVPLAPNLAIRIRPDLDERGLVDLEFRNLRIRRVRATKQQIAAVNMAIVQGAETTVYYSSARPWIPGFVEKYADFHIETKTVKVPHGNGYMLVSTMAAGRKPRPPVPAV</sequence>